<reference evidence="2 3" key="2">
    <citation type="journal article" date="2012" name="PLoS Genet.">
        <title>A Bacteriophage-Encoded J-Domain Protein Interacts with the DnaK/Hsp70 Chaperone and Stabilizes the Heat-Shock Factor ?(32) of Escherichia coli.</title>
        <authorList>
            <person name="Perrody E."/>
            <person name="Cirinesi A.M."/>
            <person name="Desplats C."/>
            <person name="Keppel F."/>
            <person name="Schwager F."/>
            <person name="Tranier S."/>
            <person name="Georgopoulos C."/>
            <person name="Genevaux P."/>
        </authorList>
    </citation>
    <scope>NUCLEOTIDE SEQUENCE [LARGE SCALE GENOMIC DNA]</scope>
    <source>
        <strain evidence="1">RB43-GVA</strain>
    </source>
</reference>
<dbReference type="EMBL" id="HE858210">
    <property type="protein sequence ID" value="CCK73992.1"/>
    <property type="molecule type" value="Genomic_DNA"/>
</dbReference>
<sequence length="61" mass="7183">MIQEHKEKLYSKLEKFADARERFMSGSGKGSVSAQEAVDWFDDIVDFIDQLIDDERRESRE</sequence>
<dbReference type="KEGG" id="vg:3416156"/>
<name>K8DW51_9CAUD</name>
<accession>K8DW51</accession>
<reference evidence="1" key="1">
    <citation type="thesis" date="2012" institute="CNRS">
        <title>Hsp70 in life cycle of bacteriophages.</title>
        <authorList>
            <person name="Perrody E.P."/>
        </authorList>
    </citation>
    <scope>NUCLEOTIDE SEQUENCE</scope>
    <source>
        <strain evidence="1">RB43-GVA</strain>
    </source>
</reference>
<dbReference type="Proteomes" id="UP000001467">
    <property type="component" value="Segment"/>
</dbReference>
<evidence type="ECO:0000313" key="2">
    <source>
        <dbReference type="Proteomes" id="UP000001467"/>
    </source>
</evidence>
<proteinExistence type="predicted"/>
<organism evidence="1 3">
    <name type="scientific">Pseudotevenvirus RB43</name>
    <dbReference type="NCBI Taxonomy" id="115991"/>
    <lineage>
        <taxon>Viruses</taxon>
        <taxon>Duplodnaviria</taxon>
        <taxon>Heunggongvirae</taxon>
        <taxon>Uroviricota</taxon>
        <taxon>Caudoviricetes</taxon>
        <taxon>Pantevenvirales</taxon>
        <taxon>Straboviridae</taxon>
        <taxon>Pseudotevenvirus</taxon>
    </lineage>
</organism>
<dbReference type="Proteomes" id="UP000211060">
    <property type="component" value="Segment"/>
</dbReference>
<evidence type="ECO:0000313" key="3">
    <source>
        <dbReference type="Proteomes" id="UP000211060"/>
    </source>
</evidence>
<dbReference type="RefSeq" id="YP_239122.1">
    <property type="nucleotide sequence ID" value="NC_007023.1"/>
</dbReference>
<dbReference type="EMBL" id="HE981739">
    <property type="protein sequence ID" value="CCL97609.1"/>
    <property type="molecule type" value="Genomic_DNA"/>
</dbReference>
<evidence type="ECO:0000313" key="1">
    <source>
        <dbReference type="EMBL" id="CCK73992.1"/>
    </source>
</evidence>
<dbReference type="GeneID" id="3416156"/>
<protein>
    <submittedName>
        <fullName evidence="1">Uncharacterized protein</fullName>
    </submittedName>
</protein>